<dbReference type="SUPFAM" id="SSF116922">
    <property type="entry name" value="YugE-like"/>
    <property type="match status" value="1"/>
</dbReference>
<dbReference type="Pfam" id="PF08958">
    <property type="entry name" value="DUF1871"/>
    <property type="match status" value="1"/>
</dbReference>
<dbReference type="Gene3D" id="1.10.340.20">
    <property type="entry name" value="Apc36109-like domain"/>
    <property type="match status" value="1"/>
</dbReference>
<keyword evidence="2" id="KW-1185">Reference proteome</keyword>
<protein>
    <submittedName>
        <fullName evidence="1">DUF1871 family protein</fullName>
    </submittedName>
</protein>
<dbReference type="OrthoDB" id="2353632at2"/>
<dbReference type="AlphaFoldDB" id="A0A398BH39"/>
<dbReference type="EMBL" id="QWVT01000002">
    <property type="protein sequence ID" value="RID88914.1"/>
    <property type="molecule type" value="Genomic_DNA"/>
</dbReference>
<organism evidence="1 2">
    <name type="scientific">Mesobacillus zeae</name>
    <dbReference type="NCBI Taxonomy" id="1917180"/>
    <lineage>
        <taxon>Bacteria</taxon>
        <taxon>Bacillati</taxon>
        <taxon>Bacillota</taxon>
        <taxon>Bacilli</taxon>
        <taxon>Bacillales</taxon>
        <taxon>Bacillaceae</taxon>
        <taxon>Mesobacillus</taxon>
    </lineage>
</organism>
<proteinExistence type="predicted"/>
<evidence type="ECO:0000313" key="1">
    <source>
        <dbReference type="EMBL" id="RID88914.1"/>
    </source>
</evidence>
<dbReference type="InterPro" id="IPR015053">
    <property type="entry name" value="DUF1871"/>
</dbReference>
<name>A0A398BH39_9BACI</name>
<reference evidence="1 2" key="1">
    <citation type="submission" date="2018-08" db="EMBL/GenBank/DDBJ databases">
        <title>Bacillus jemisoniae sp. nov., Bacillus chryseoplanitiae sp. nov., Bacillus resnikiae sp. nov., and Bacillus frankliniae sp. nov., isolated from Viking spacecraft and associated surfaces.</title>
        <authorList>
            <person name="Seuylemezian A."/>
            <person name="Vaishampayan P."/>
        </authorList>
    </citation>
    <scope>NUCLEOTIDE SEQUENCE [LARGE SCALE GENOMIC DNA]</scope>
    <source>
        <strain evidence="1 2">JJ-247</strain>
    </source>
</reference>
<sequence>MTRQMTNILNEWDPFSCGAGGYDPEIADVLQAVHDLDEPHNLAVRIQAIYEHSFEETLPYDACFLLAKSLLAVKGLGECTL</sequence>
<comment type="caution">
    <text evidence="1">The sequence shown here is derived from an EMBL/GenBank/DDBJ whole genome shotgun (WGS) entry which is preliminary data.</text>
</comment>
<dbReference type="Proteomes" id="UP000265816">
    <property type="component" value="Unassembled WGS sequence"/>
</dbReference>
<accession>A0A398BH39</accession>
<evidence type="ECO:0000313" key="2">
    <source>
        <dbReference type="Proteomes" id="UP000265816"/>
    </source>
</evidence>
<gene>
    <name evidence="1" type="ORF">D1970_00945</name>
</gene>
<dbReference type="InterPro" id="IPR023162">
    <property type="entry name" value="Apc36109-like_dom_sf"/>
</dbReference>